<feature type="region of interest" description="Disordered" evidence="1">
    <location>
        <begin position="17"/>
        <end position="43"/>
    </location>
</feature>
<dbReference type="AlphaFoldDB" id="A0A5E4SPB0"/>
<name>A0A5E4SPB0_9BURK</name>
<reference evidence="2 3" key="1">
    <citation type="submission" date="2019-08" db="EMBL/GenBank/DDBJ databases">
        <authorList>
            <person name="Peeters C."/>
        </authorList>
    </citation>
    <scope>NUCLEOTIDE SEQUENCE [LARGE SCALE GENOMIC DNA]</scope>
    <source>
        <strain evidence="2 3">LMG 31114</strain>
    </source>
</reference>
<evidence type="ECO:0000313" key="2">
    <source>
        <dbReference type="EMBL" id="VVD77265.1"/>
    </source>
</evidence>
<proteinExistence type="predicted"/>
<dbReference type="EMBL" id="CABPSK010000001">
    <property type="protein sequence ID" value="VVD77265.1"/>
    <property type="molecule type" value="Genomic_DNA"/>
</dbReference>
<sequence>MISGSYGLSPAASQWQVMEQSQEAQQGAGSSARATGVQPQTTRTGIPIRYKQTVSDICSHIVGAINRVDTLDAETANAMVVPAYMDDAERADLMRVVEASLSLELPHARFPIGERLTARALLSLRQERVRARLHPEVMWLADALAEIGERKLAALRAATDAAALEDEGWVNYERDLFGPEVEDAFSAPELDVLDLPDRRSLGEILPMWLADLGFVVVSALQRFRWAGSGVDPSRGIRGIDPERAGRIDQSQHAPSGPSGVPPISLLAGSSVPLHHALSVAGPTAIATAPSTLWLNTCYPSPT</sequence>
<organism evidence="2 3">
    <name type="scientific">Pandoraea pneumonica</name>
    <dbReference type="NCBI Taxonomy" id="2508299"/>
    <lineage>
        <taxon>Bacteria</taxon>
        <taxon>Pseudomonadati</taxon>
        <taxon>Pseudomonadota</taxon>
        <taxon>Betaproteobacteria</taxon>
        <taxon>Burkholderiales</taxon>
        <taxon>Burkholderiaceae</taxon>
        <taxon>Pandoraea</taxon>
    </lineage>
</organism>
<protein>
    <submittedName>
        <fullName evidence="2">Uncharacterized protein</fullName>
    </submittedName>
</protein>
<evidence type="ECO:0000256" key="1">
    <source>
        <dbReference type="SAM" id="MobiDB-lite"/>
    </source>
</evidence>
<accession>A0A5E4SPB0</accession>
<evidence type="ECO:0000313" key="3">
    <source>
        <dbReference type="Proteomes" id="UP000366945"/>
    </source>
</evidence>
<feature type="compositionally biased region" description="Low complexity" evidence="1">
    <location>
        <begin position="19"/>
        <end position="32"/>
    </location>
</feature>
<gene>
    <name evidence="2" type="ORF">PPN31114_00939</name>
</gene>
<keyword evidence="3" id="KW-1185">Reference proteome</keyword>
<dbReference type="Proteomes" id="UP000366945">
    <property type="component" value="Unassembled WGS sequence"/>
</dbReference>